<evidence type="ECO:0000313" key="3">
    <source>
        <dbReference type="Proteomes" id="UP000649179"/>
    </source>
</evidence>
<dbReference type="EMBL" id="BMKQ01000001">
    <property type="protein sequence ID" value="GGF43253.1"/>
    <property type="molecule type" value="Genomic_DNA"/>
</dbReference>
<organism evidence="2 3">
    <name type="scientific">Marmoricola endophyticus</name>
    <dbReference type="NCBI Taxonomy" id="2040280"/>
    <lineage>
        <taxon>Bacteria</taxon>
        <taxon>Bacillati</taxon>
        <taxon>Actinomycetota</taxon>
        <taxon>Actinomycetes</taxon>
        <taxon>Propionibacteriales</taxon>
        <taxon>Nocardioidaceae</taxon>
        <taxon>Marmoricola</taxon>
    </lineage>
</organism>
<reference evidence="2" key="2">
    <citation type="submission" date="2020-09" db="EMBL/GenBank/DDBJ databases">
        <authorList>
            <person name="Sun Q."/>
            <person name="Zhou Y."/>
        </authorList>
    </citation>
    <scope>NUCLEOTIDE SEQUENCE</scope>
    <source>
        <strain evidence="2">CGMCC 1.16067</strain>
    </source>
</reference>
<accession>A0A917BIN6</accession>
<dbReference type="Proteomes" id="UP000649179">
    <property type="component" value="Unassembled WGS sequence"/>
</dbReference>
<protein>
    <submittedName>
        <fullName evidence="2">Uncharacterized protein</fullName>
    </submittedName>
</protein>
<reference evidence="2" key="1">
    <citation type="journal article" date="2014" name="Int. J. Syst. Evol. Microbiol.">
        <title>Complete genome sequence of Corynebacterium casei LMG S-19264T (=DSM 44701T), isolated from a smear-ripened cheese.</title>
        <authorList>
            <consortium name="US DOE Joint Genome Institute (JGI-PGF)"/>
            <person name="Walter F."/>
            <person name="Albersmeier A."/>
            <person name="Kalinowski J."/>
            <person name="Ruckert C."/>
        </authorList>
    </citation>
    <scope>NUCLEOTIDE SEQUENCE</scope>
    <source>
        <strain evidence="2">CGMCC 1.16067</strain>
    </source>
</reference>
<gene>
    <name evidence="2" type="ORF">GCM10011519_16420</name>
</gene>
<proteinExistence type="predicted"/>
<feature type="compositionally biased region" description="Basic and acidic residues" evidence="1">
    <location>
        <begin position="16"/>
        <end position="38"/>
    </location>
</feature>
<sequence>MPESAEVELDVLVLREAAKGDPSEAHVEGEEAPTDHNRPPGRQEASEGGRKR</sequence>
<keyword evidence="3" id="KW-1185">Reference proteome</keyword>
<evidence type="ECO:0000256" key="1">
    <source>
        <dbReference type="SAM" id="MobiDB-lite"/>
    </source>
</evidence>
<name>A0A917BIN6_9ACTN</name>
<evidence type="ECO:0000313" key="2">
    <source>
        <dbReference type="EMBL" id="GGF43253.1"/>
    </source>
</evidence>
<comment type="caution">
    <text evidence="2">The sequence shown here is derived from an EMBL/GenBank/DDBJ whole genome shotgun (WGS) entry which is preliminary data.</text>
</comment>
<feature type="region of interest" description="Disordered" evidence="1">
    <location>
        <begin position="16"/>
        <end position="52"/>
    </location>
</feature>
<dbReference type="AlphaFoldDB" id="A0A917BIN6"/>